<keyword evidence="1" id="KW-0812">Transmembrane</keyword>
<feature type="transmembrane region" description="Helical" evidence="1">
    <location>
        <begin position="68"/>
        <end position="91"/>
    </location>
</feature>
<dbReference type="PANTHER" id="PTHR36844:SF1">
    <property type="entry name" value="PROTEASE PRSW"/>
    <property type="match status" value="1"/>
</dbReference>
<name>A0A2P2E2T5_9LEPT</name>
<evidence type="ECO:0000256" key="1">
    <source>
        <dbReference type="SAM" id="Phobius"/>
    </source>
</evidence>
<evidence type="ECO:0008006" key="4">
    <source>
        <dbReference type="Google" id="ProtNLM"/>
    </source>
</evidence>
<dbReference type="Proteomes" id="UP000245133">
    <property type="component" value="Unassembled WGS sequence"/>
</dbReference>
<feature type="transmembrane region" description="Helical" evidence="1">
    <location>
        <begin position="103"/>
        <end position="123"/>
    </location>
</feature>
<keyword evidence="1" id="KW-1133">Transmembrane helix</keyword>
<dbReference type="GO" id="GO:0008233">
    <property type="term" value="F:peptidase activity"/>
    <property type="evidence" value="ECO:0007669"/>
    <property type="project" value="InterPro"/>
</dbReference>
<feature type="transmembrane region" description="Helical" evidence="1">
    <location>
        <begin position="6"/>
        <end position="23"/>
    </location>
</feature>
<proteinExistence type="predicted"/>
<reference evidence="2 3" key="1">
    <citation type="submission" date="2018-02" db="EMBL/GenBank/DDBJ databases">
        <title>Novel Leptospira species isolated from soil and water in Japan.</title>
        <authorList>
            <person name="Nakao R."/>
            <person name="Masuzawa T."/>
        </authorList>
    </citation>
    <scope>NUCLEOTIDE SEQUENCE [LARGE SCALE GENOMIC DNA]</scope>
    <source>
        <strain evidence="2 3">YH101</strain>
    </source>
</reference>
<dbReference type="InterPro" id="IPR026898">
    <property type="entry name" value="PrsW"/>
</dbReference>
<keyword evidence="1" id="KW-0472">Membrane</keyword>
<protein>
    <recommendedName>
        <fullName evidence="4">Protease PrsW</fullName>
    </recommendedName>
</protein>
<dbReference type="EMBL" id="BFBB01000008">
    <property type="protein sequence ID" value="GBF51187.1"/>
    <property type="molecule type" value="Genomic_DNA"/>
</dbReference>
<accession>A0A2P2E2T5</accession>
<dbReference type="AlphaFoldDB" id="A0A2P2E2T5"/>
<keyword evidence="3" id="KW-1185">Reference proteome</keyword>
<dbReference type="RefSeq" id="WP_108977548.1">
    <property type="nucleotide sequence ID" value="NZ_BFBB01000008.1"/>
</dbReference>
<organism evidence="2 3">
    <name type="scientific">Leptospira ryugenii</name>
    <dbReference type="NCBI Taxonomy" id="1917863"/>
    <lineage>
        <taxon>Bacteria</taxon>
        <taxon>Pseudomonadati</taxon>
        <taxon>Spirochaetota</taxon>
        <taxon>Spirochaetia</taxon>
        <taxon>Leptospirales</taxon>
        <taxon>Leptospiraceae</taxon>
        <taxon>Leptospira</taxon>
    </lineage>
</organism>
<dbReference type="Pfam" id="PF13367">
    <property type="entry name" value="PrsW-protease"/>
    <property type="match status" value="1"/>
</dbReference>
<sequence length="306" mass="34453">MTTMALLTLAILPGFIVVQRYYAKDHLQKEPIVVILRSFFWGAALVIPVGIFESLIPMGESESITEIAIHNFIVIALSEELAKYLAIRFYSYKNDAFNEHFDGIVYGACVGGGFATFENIFYVLDHGFAVGVLRAFLSVPGHILWGAIVGHWIAKEKMENLSPWKALLVGVGISSFLHGGFDFVLQFESVSLYLAPVFVLSPLFIVRWYTKASLEKDHIILFPNDSFLPKPIVENNDPNSLLQKLMRTLLYSITIMFSIFGVFLTIVASIDYANQAEDFETWLFLIPMIAFGIAILSFRWAKKLSM</sequence>
<feature type="transmembrane region" description="Helical" evidence="1">
    <location>
        <begin position="135"/>
        <end position="154"/>
    </location>
</feature>
<feature type="transmembrane region" description="Helical" evidence="1">
    <location>
        <begin position="282"/>
        <end position="301"/>
    </location>
</feature>
<comment type="caution">
    <text evidence="2">The sequence shown here is derived from an EMBL/GenBank/DDBJ whole genome shotgun (WGS) entry which is preliminary data.</text>
</comment>
<dbReference type="PANTHER" id="PTHR36844">
    <property type="entry name" value="PROTEASE PRSW"/>
    <property type="match status" value="1"/>
</dbReference>
<feature type="transmembrane region" description="Helical" evidence="1">
    <location>
        <begin position="35"/>
        <end position="56"/>
    </location>
</feature>
<feature type="transmembrane region" description="Helical" evidence="1">
    <location>
        <begin position="191"/>
        <end position="210"/>
    </location>
</feature>
<dbReference type="OrthoDB" id="5504276at2"/>
<feature type="transmembrane region" description="Helical" evidence="1">
    <location>
        <begin position="249"/>
        <end position="270"/>
    </location>
</feature>
<evidence type="ECO:0000313" key="2">
    <source>
        <dbReference type="EMBL" id="GBF51187.1"/>
    </source>
</evidence>
<evidence type="ECO:0000313" key="3">
    <source>
        <dbReference type="Proteomes" id="UP000245133"/>
    </source>
</evidence>
<gene>
    <name evidence="2" type="ORF">LPTSP4_27190</name>
</gene>